<dbReference type="PANTHER" id="PTHR43471">
    <property type="entry name" value="ABC TRANSPORTER PERMEASE"/>
    <property type="match status" value="1"/>
</dbReference>
<keyword evidence="3" id="KW-1185">Reference proteome</keyword>
<dbReference type="GO" id="GO:0005886">
    <property type="term" value="C:plasma membrane"/>
    <property type="evidence" value="ECO:0007669"/>
    <property type="project" value="UniProtKB-SubCell"/>
</dbReference>
<dbReference type="STRING" id="301967.A6E15_01185"/>
<dbReference type="Proteomes" id="UP000189370">
    <property type="component" value="Unassembled WGS sequence"/>
</dbReference>
<dbReference type="EMBL" id="LWLN01000001">
    <property type="protein sequence ID" value="OLZ39679.1"/>
    <property type="molecule type" value="Genomic_DNA"/>
</dbReference>
<dbReference type="PANTHER" id="PTHR43471:SF1">
    <property type="entry name" value="ABC TRANSPORTER PERMEASE PROTEIN NOSY-RELATED"/>
    <property type="match status" value="1"/>
</dbReference>
<keyword evidence="1" id="KW-0812">Transmembrane</keyword>
<feature type="transmembrane region" description="Helical" evidence="1">
    <location>
        <begin position="135"/>
        <end position="159"/>
    </location>
</feature>
<dbReference type="Pfam" id="PF12679">
    <property type="entry name" value="ABC2_membrane_2"/>
    <property type="match status" value="1"/>
</dbReference>
<evidence type="ECO:0000313" key="2">
    <source>
        <dbReference type="EMBL" id="OLZ39679.1"/>
    </source>
</evidence>
<evidence type="ECO:0000256" key="1">
    <source>
        <dbReference type="SAM" id="Phobius"/>
    </source>
</evidence>
<feature type="transmembrane region" description="Helical" evidence="1">
    <location>
        <begin position="106"/>
        <end position="129"/>
    </location>
</feature>
<name>A0A1S8AT35_9EURY</name>
<feature type="transmembrane region" description="Helical" evidence="1">
    <location>
        <begin position="50"/>
        <end position="74"/>
    </location>
</feature>
<dbReference type="OrthoDB" id="86287at2157"/>
<sequence>MSTLDVARKDFLDVRRAKIVWFVGALYTLFMLLLVYFGQNNRPDPSILNALWNLTAVGAMFIPLIALVTAYLSIAGERESGAIKYLLSIPNSRTDVVLGKFVTRTAVVSASILLAFLIGGALTLAWYPSPEMDTFALMAALTVLYALTYVAVAIAISAATASRSRAMGGSIAFFFVTSVLNVFGPLQLAIDYLLNDLAGLEVSVNQIMFVQSLISPTAAYVNATGLAFPDGFNTIPPDLPWFLQGETMLVVLLAWLAVPLALGIWQFQRADLG</sequence>
<protein>
    <submittedName>
        <fullName evidence="2">ABC transporter</fullName>
    </submittedName>
</protein>
<dbReference type="GO" id="GO:0140359">
    <property type="term" value="F:ABC-type transporter activity"/>
    <property type="evidence" value="ECO:0007669"/>
    <property type="project" value="InterPro"/>
</dbReference>
<keyword evidence="1" id="KW-0472">Membrane</keyword>
<evidence type="ECO:0000313" key="3">
    <source>
        <dbReference type="Proteomes" id="UP000189370"/>
    </source>
</evidence>
<keyword evidence="1" id="KW-1133">Transmembrane helix</keyword>
<reference evidence="3" key="1">
    <citation type="submission" date="2016-04" db="EMBL/GenBank/DDBJ databases">
        <authorList>
            <person name="Chen S.-C."/>
            <person name="Lai M.-C."/>
        </authorList>
    </citation>
    <scope>NUCLEOTIDE SEQUENCE [LARGE SCALE GENOMIC DNA]</scope>
    <source>
        <strain evidence="3">AB14</strain>
    </source>
</reference>
<organism evidence="2 3">
    <name type="scientific">Natrinema saccharevitans</name>
    <dbReference type="NCBI Taxonomy" id="301967"/>
    <lineage>
        <taxon>Archaea</taxon>
        <taxon>Methanobacteriati</taxon>
        <taxon>Methanobacteriota</taxon>
        <taxon>Stenosarchaea group</taxon>
        <taxon>Halobacteria</taxon>
        <taxon>Halobacteriales</taxon>
        <taxon>Natrialbaceae</taxon>
        <taxon>Natrinema</taxon>
    </lineage>
</organism>
<accession>A0A1S8AT35</accession>
<dbReference type="AlphaFoldDB" id="A0A1S8AT35"/>
<feature type="transmembrane region" description="Helical" evidence="1">
    <location>
        <begin position="171"/>
        <end position="190"/>
    </location>
</feature>
<feature type="transmembrane region" description="Helical" evidence="1">
    <location>
        <begin position="247"/>
        <end position="267"/>
    </location>
</feature>
<gene>
    <name evidence="2" type="ORF">A6E15_01185</name>
</gene>
<feature type="transmembrane region" description="Helical" evidence="1">
    <location>
        <begin position="20"/>
        <end position="38"/>
    </location>
</feature>
<proteinExistence type="predicted"/>
<dbReference type="RefSeq" id="WP_076143027.1">
    <property type="nucleotide sequence ID" value="NZ_LWLN01000001.1"/>
</dbReference>
<comment type="caution">
    <text evidence="2">The sequence shown here is derived from an EMBL/GenBank/DDBJ whole genome shotgun (WGS) entry which is preliminary data.</text>
</comment>